<feature type="transmembrane region" description="Helical" evidence="5">
    <location>
        <begin position="128"/>
        <end position="148"/>
    </location>
</feature>
<comment type="caution">
    <text evidence="6">The sequence shown here is derived from an EMBL/GenBank/DDBJ whole genome shotgun (WGS) entry which is preliminary data.</text>
</comment>
<comment type="subcellular location">
    <subcellularLocation>
        <location evidence="1">Membrane</location>
        <topology evidence="1">Multi-pass membrane protein</topology>
    </subcellularLocation>
</comment>
<dbReference type="EMBL" id="JAQQWM010000005">
    <property type="protein sequence ID" value="KAK8064291.1"/>
    <property type="molecule type" value="Genomic_DNA"/>
</dbReference>
<keyword evidence="3 5" id="KW-1133">Transmembrane helix</keyword>
<sequence>MVNLEIPVVTTSLVEITRELSGFDKASWVISSYLLGYVAVIVIFAKLSDIYGRKAIFTGSIICFIIFSAACRVGGGGCFSLSQVIITDIVPPERYPRYVSQLSMVSSLALLCGPIVGGAISSHTTWRWIFIINVPISSIALVLAGVGMPKDLGLGHVHNASASPSGDEHAPVKSTFARVDILGSLLLLFAVLSLTAAFEEADSEFPWKSAYVITLLIISAALWAILLVWERSVTQKSSVREPVLPWRFFTNPAMVSLPERFQLVYELSGLDAGIRLIPFSLAVPFGTGMASALLGKKRIPVLYLLGFGACLQVAGFALLGTLPLSPSIAPRMYAGEVIAGLGCGVNYILYFLLIPNIVAPRDRAVGMGAGNQFRIIGSAIVIAICTSVFNGNMRAKLSTVEPSSFDVNSVSDLGGLASLPPNVQDTLKAWLSDSYNTQMFVLCGFAAAQVPAALALWKRNQITV</sequence>
<gene>
    <name evidence="6" type="ORF">PG996_008943</name>
</gene>
<feature type="transmembrane region" description="Helical" evidence="5">
    <location>
        <begin position="439"/>
        <end position="457"/>
    </location>
</feature>
<keyword evidence="7" id="KW-1185">Reference proteome</keyword>
<accession>A0ABR1UZB2</accession>
<dbReference type="Pfam" id="PF07690">
    <property type="entry name" value="MFS_1"/>
    <property type="match status" value="1"/>
</dbReference>
<dbReference type="Gene3D" id="1.20.1250.20">
    <property type="entry name" value="MFS general substrate transporter like domains"/>
    <property type="match status" value="1"/>
</dbReference>
<evidence type="ECO:0000256" key="4">
    <source>
        <dbReference type="ARBA" id="ARBA00023136"/>
    </source>
</evidence>
<evidence type="ECO:0000256" key="3">
    <source>
        <dbReference type="ARBA" id="ARBA00022989"/>
    </source>
</evidence>
<feature type="transmembrane region" description="Helical" evidence="5">
    <location>
        <begin position="301"/>
        <end position="325"/>
    </location>
</feature>
<feature type="transmembrane region" description="Helical" evidence="5">
    <location>
        <begin position="337"/>
        <end position="359"/>
    </location>
</feature>
<dbReference type="Proteomes" id="UP001446871">
    <property type="component" value="Unassembled WGS sequence"/>
</dbReference>
<protein>
    <recommendedName>
        <fullName evidence="8">Major facilitator superfamily (MFS) profile domain-containing protein</fullName>
    </recommendedName>
</protein>
<feature type="transmembrane region" description="Helical" evidence="5">
    <location>
        <begin position="98"/>
        <end position="116"/>
    </location>
</feature>
<dbReference type="InterPro" id="IPR011701">
    <property type="entry name" value="MFS"/>
</dbReference>
<evidence type="ECO:0000256" key="1">
    <source>
        <dbReference type="ARBA" id="ARBA00004141"/>
    </source>
</evidence>
<evidence type="ECO:0000256" key="5">
    <source>
        <dbReference type="SAM" id="Phobius"/>
    </source>
</evidence>
<feature type="transmembrane region" description="Helical" evidence="5">
    <location>
        <begin position="57"/>
        <end position="86"/>
    </location>
</feature>
<dbReference type="SUPFAM" id="SSF103473">
    <property type="entry name" value="MFS general substrate transporter"/>
    <property type="match status" value="2"/>
</dbReference>
<evidence type="ECO:0000256" key="2">
    <source>
        <dbReference type="ARBA" id="ARBA00022692"/>
    </source>
</evidence>
<dbReference type="PANTHER" id="PTHR23501">
    <property type="entry name" value="MAJOR FACILITATOR SUPERFAMILY"/>
    <property type="match status" value="1"/>
</dbReference>
<dbReference type="InterPro" id="IPR036259">
    <property type="entry name" value="MFS_trans_sf"/>
</dbReference>
<keyword evidence="2 5" id="KW-0812">Transmembrane</keyword>
<organism evidence="6 7">
    <name type="scientific">Apiospora saccharicola</name>
    <dbReference type="NCBI Taxonomy" id="335842"/>
    <lineage>
        <taxon>Eukaryota</taxon>
        <taxon>Fungi</taxon>
        <taxon>Dikarya</taxon>
        <taxon>Ascomycota</taxon>
        <taxon>Pezizomycotina</taxon>
        <taxon>Sordariomycetes</taxon>
        <taxon>Xylariomycetidae</taxon>
        <taxon>Amphisphaeriales</taxon>
        <taxon>Apiosporaceae</taxon>
        <taxon>Apiospora</taxon>
    </lineage>
</organism>
<dbReference type="PANTHER" id="PTHR23501:SF43">
    <property type="entry name" value="MULTIDRUG TRANSPORTER, PUTATIVE (AFU_ORTHOLOGUE AFUA_6G03040)-RELATED"/>
    <property type="match status" value="1"/>
</dbReference>
<evidence type="ECO:0000313" key="7">
    <source>
        <dbReference type="Proteomes" id="UP001446871"/>
    </source>
</evidence>
<dbReference type="Gene3D" id="1.20.1720.10">
    <property type="entry name" value="Multidrug resistance protein D"/>
    <property type="match status" value="1"/>
</dbReference>
<reference evidence="6 7" key="1">
    <citation type="submission" date="2023-01" db="EMBL/GenBank/DDBJ databases">
        <title>Analysis of 21 Apiospora genomes using comparative genomics revels a genus with tremendous synthesis potential of carbohydrate active enzymes and secondary metabolites.</title>
        <authorList>
            <person name="Sorensen T."/>
        </authorList>
    </citation>
    <scope>NUCLEOTIDE SEQUENCE [LARGE SCALE GENOMIC DNA]</scope>
    <source>
        <strain evidence="6 7">CBS 83171</strain>
    </source>
</reference>
<feature type="transmembrane region" description="Helical" evidence="5">
    <location>
        <begin position="210"/>
        <end position="229"/>
    </location>
</feature>
<name>A0ABR1UZB2_9PEZI</name>
<feature type="transmembrane region" description="Helical" evidence="5">
    <location>
        <begin position="272"/>
        <end position="294"/>
    </location>
</feature>
<evidence type="ECO:0008006" key="8">
    <source>
        <dbReference type="Google" id="ProtNLM"/>
    </source>
</evidence>
<proteinExistence type="predicted"/>
<feature type="transmembrane region" description="Helical" evidence="5">
    <location>
        <begin position="371"/>
        <end position="389"/>
    </location>
</feature>
<keyword evidence="4 5" id="KW-0472">Membrane</keyword>
<feature type="transmembrane region" description="Helical" evidence="5">
    <location>
        <begin position="181"/>
        <end position="198"/>
    </location>
</feature>
<evidence type="ECO:0000313" key="6">
    <source>
        <dbReference type="EMBL" id="KAK8064291.1"/>
    </source>
</evidence>
<feature type="transmembrane region" description="Helical" evidence="5">
    <location>
        <begin position="26"/>
        <end position="45"/>
    </location>
</feature>